<dbReference type="Proteomes" id="UP001556709">
    <property type="component" value="Unassembled WGS sequence"/>
</dbReference>
<evidence type="ECO:0000256" key="2">
    <source>
        <dbReference type="ARBA" id="ARBA00022803"/>
    </source>
</evidence>
<evidence type="ECO:0000313" key="4">
    <source>
        <dbReference type="EMBL" id="MEX0469551.1"/>
    </source>
</evidence>
<dbReference type="SUPFAM" id="SSF52540">
    <property type="entry name" value="P-loop containing nucleoside triphosphate hydrolases"/>
    <property type="match status" value="1"/>
</dbReference>
<dbReference type="Pfam" id="PF13374">
    <property type="entry name" value="TPR_10"/>
    <property type="match status" value="3"/>
</dbReference>
<dbReference type="PANTHER" id="PTHR45641:SF19">
    <property type="entry name" value="NEPHROCYSTIN-3"/>
    <property type="match status" value="1"/>
</dbReference>
<keyword evidence="5" id="KW-1185">Reference proteome</keyword>
<dbReference type="Gene3D" id="1.25.40.10">
    <property type="entry name" value="Tetratricopeptide repeat domain"/>
    <property type="match status" value="3"/>
</dbReference>
<proteinExistence type="predicted"/>
<dbReference type="EMBL" id="JBAKFM010000003">
    <property type="protein sequence ID" value="MEX0469551.1"/>
    <property type="molecule type" value="Genomic_DNA"/>
</dbReference>
<evidence type="ECO:0000256" key="1">
    <source>
        <dbReference type="ARBA" id="ARBA00022737"/>
    </source>
</evidence>
<dbReference type="SMART" id="SM00028">
    <property type="entry name" value="TPR"/>
    <property type="match status" value="6"/>
</dbReference>
<comment type="caution">
    <text evidence="4">The sequence shown here is derived from an EMBL/GenBank/DDBJ whole genome shotgun (WGS) entry which is preliminary data.</text>
</comment>
<dbReference type="InterPro" id="IPR011990">
    <property type="entry name" value="TPR-like_helical_dom_sf"/>
</dbReference>
<dbReference type="PROSITE" id="PS50005">
    <property type="entry name" value="TPR"/>
    <property type="match status" value="1"/>
</dbReference>
<organism evidence="4 5">
    <name type="scientific">Spiribacter pallidus</name>
    <dbReference type="NCBI Taxonomy" id="1987936"/>
    <lineage>
        <taxon>Bacteria</taxon>
        <taxon>Pseudomonadati</taxon>
        <taxon>Pseudomonadota</taxon>
        <taxon>Gammaproteobacteria</taxon>
        <taxon>Chromatiales</taxon>
        <taxon>Ectothiorhodospiraceae</taxon>
        <taxon>Spiribacter</taxon>
    </lineage>
</organism>
<dbReference type="Pfam" id="PF13424">
    <property type="entry name" value="TPR_12"/>
    <property type="match status" value="3"/>
</dbReference>
<sequence length="784" mass="84325">MSDRFCPALSWPPASIEPAANVVEHLCRSATEGRRLLLTGPAGSGRATTLEAFTQAGPAFDFRHLHCAGRAPEEDTPAAVIHHLLAAIRAHLDAPDALPIDEAGLREALPGWLARIAHQRALIVIHQLDRITGTDLTGEPDWLPAYLPPGLTLVASAERGLLPERLREAGWEVVDMNRAPALDQPSEALARCIANDEAAVATLRHLAVAPAGLGHAVLDAVGLDPSALPGSVVHEADGLLEFQHPVLRQHAYNQLIQGSADARAVAGRIADAVAPPAEHCLWLARAADWPALLERLSEPTALLAWRDAPFDWQRLWLEIPARDTAVSHLFNQAKRWREAGEMATEQLAECHVIAGRILDALDSADAARAVRSAGLKALARQAPDSPGWAMLAHHHATTDLADDRPDEATRQLRQALAIREGTLGPSSAEARASRHALAAALEANGQLDAAIGEYAALVAECESRTGRDHPALLPLLSNLGAAQRAANQLEQARGPFERCVKIAGQGGRNKTPALAAALDNLGSLLYAGHDYAGAEARYREAFELTQTLFGPGHAATAAALHNLGTALDALEQFQQAQRCFRRAVEIRTAALGREHAETATSLHNLAGVLDVIGQRDEAETLYREAIEIWRAVVGSDHPATATSINNLADLLREQGRLNEAEPLYQENLLLWRSLYGEDHPNTAMTAAELGGLYADAGRADAAEPLLRDAVVRLERMMGIDNGLHVDSLCRLAAMLRQQGRRDEAIALLRNTYERAAGTTKVLSPRLQKIRRHLDGLEKAAGGNP</sequence>
<name>A0ABV3TEA3_9GAMM</name>
<evidence type="ECO:0000313" key="5">
    <source>
        <dbReference type="Proteomes" id="UP001556709"/>
    </source>
</evidence>
<dbReference type="RefSeq" id="WP_367959122.1">
    <property type="nucleotide sequence ID" value="NZ_JBAKFK010000003.1"/>
</dbReference>
<reference evidence="4 5" key="1">
    <citation type="submission" date="2024-02" db="EMBL/GenBank/DDBJ databases">
        <title>New especies of Spiribacter isolated from saline water.</title>
        <authorList>
            <person name="Leon M.J."/>
            <person name="De La Haba R."/>
            <person name="Sanchez-Porro C."/>
            <person name="Ventosa A."/>
        </authorList>
    </citation>
    <scope>NUCLEOTIDE SEQUENCE [LARGE SCALE GENOMIC DNA]</scope>
    <source>
        <strain evidence="5">ag22IC6-390</strain>
    </source>
</reference>
<evidence type="ECO:0000256" key="3">
    <source>
        <dbReference type="PROSITE-ProRule" id="PRU00339"/>
    </source>
</evidence>
<protein>
    <submittedName>
        <fullName evidence="4">Tetratricopeptide repeat protein</fullName>
    </submittedName>
</protein>
<dbReference type="InterPro" id="IPR027417">
    <property type="entry name" value="P-loop_NTPase"/>
</dbReference>
<dbReference type="SUPFAM" id="SSF48452">
    <property type="entry name" value="TPR-like"/>
    <property type="match status" value="3"/>
</dbReference>
<keyword evidence="2 3" id="KW-0802">TPR repeat</keyword>
<accession>A0ABV3TEA3</accession>
<dbReference type="PANTHER" id="PTHR45641">
    <property type="entry name" value="TETRATRICOPEPTIDE REPEAT PROTEIN (AFU_ORTHOLOGUE AFUA_6G03870)"/>
    <property type="match status" value="1"/>
</dbReference>
<keyword evidence="1" id="KW-0677">Repeat</keyword>
<gene>
    <name evidence="4" type="ORF">V6X73_07415</name>
</gene>
<feature type="repeat" description="TPR" evidence="3">
    <location>
        <begin position="557"/>
        <end position="590"/>
    </location>
</feature>
<dbReference type="InterPro" id="IPR019734">
    <property type="entry name" value="TPR_rpt"/>
</dbReference>